<feature type="domain" description="CAAX prenyl protease 2/Lysostaphin resistance protein A-like" evidence="3">
    <location>
        <begin position="100"/>
        <end position="199"/>
    </location>
</feature>
<gene>
    <name evidence="5" type="ORF">I585_02192</name>
    <name evidence="4" type="ORF">UAI_03011</name>
</gene>
<keyword evidence="2" id="KW-1133">Transmembrane helix</keyword>
<dbReference type="Proteomes" id="UP000013783">
    <property type="component" value="Unassembled WGS sequence"/>
</dbReference>
<dbReference type="AlphaFoldDB" id="R2RGS5"/>
<protein>
    <recommendedName>
        <fullName evidence="3">CAAX prenyl protease 2/Lysostaphin resistance protein A-like domain-containing protein</fullName>
    </recommendedName>
</protein>
<reference evidence="5 7" key="2">
    <citation type="submission" date="2013-03" db="EMBL/GenBank/DDBJ databases">
        <title>The Genome Sequence of Enterococcus malodoratus ATCC_43197 (PacBio/Illumina hybrid assembly).</title>
        <authorList>
            <consortium name="The Broad Institute Genomics Platform"/>
            <consortium name="The Broad Institute Genome Sequencing Center for Infectious Disease"/>
            <person name="Earl A."/>
            <person name="Russ C."/>
            <person name="Gilmore M."/>
            <person name="Surin D."/>
            <person name="Walker B."/>
            <person name="Young S."/>
            <person name="Zeng Q."/>
            <person name="Gargeya S."/>
            <person name="Fitzgerald M."/>
            <person name="Haas B."/>
            <person name="Abouelleil A."/>
            <person name="Allen A.W."/>
            <person name="Alvarado L."/>
            <person name="Arachchi H.M."/>
            <person name="Berlin A.M."/>
            <person name="Chapman S.B."/>
            <person name="Gainer-Dewar J."/>
            <person name="Goldberg J."/>
            <person name="Griggs A."/>
            <person name="Gujja S."/>
            <person name="Hansen M."/>
            <person name="Howarth C."/>
            <person name="Imamovic A."/>
            <person name="Ireland A."/>
            <person name="Larimer J."/>
            <person name="McCowan C."/>
            <person name="Murphy C."/>
            <person name="Pearson M."/>
            <person name="Poon T.W."/>
            <person name="Priest M."/>
            <person name="Roberts A."/>
            <person name="Saif S."/>
            <person name="Shea T."/>
            <person name="Sisk P."/>
            <person name="Sykes S."/>
            <person name="Wortman J."/>
            <person name="Nusbaum C."/>
            <person name="Birren B."/>
        </authorList>
    </citation>
    <scope>NUCLEOTIDE SEQUENCE [LARGE SCALE GENOMIC DNA]</scope>
    <source>
        <strain evidence="5 7">ATCC 43197</strain>
    </source>
</reference>
<dbReference type="GO" id="GO:0004175">
    <property type="term" value="F:endopeptidase activity"/>
    <property type="evidence" value="ECO:0007669"/>
    <property type="project" value="UniProtKB-ARBA"/>
</dbReference>
<feature type="transmembrane region" description="Helical" evidence="2">
    <location>
        <begin position="103"/>
        <end position="128"/>
    </location>
</feature>
<keyword evidence="2" id="KW-0812">Transmembrane</keyword>
<evidence type="ECO:0000256" key="2">
    <source>
        <dbReference type="SAM" id="Phobius"/>
    </source>
</evidence>
<feature type="transmembrane region" description="Helical" evidence="2">
    <location>
        <begin position="212"/>
        <end position="229"/>
    </location>
</feature>
<dbReference type="RefSeq" id="WP_010741811.1">
    <property type="nucleotide sequence ID" value="NZ_KB946251.1"/>
</dbReference>
<dbReference type="Proteomes" id="UP000014148">
    <property type="component" value="Unassembled WGS sequence"/>
</dbReference>
<evidence type="ECO:0000313" key="5">
    <source>
        <dbReference type="EMBL" id="EOT66671.1"/>
    </source>
</evidence>
<feature type="transmembrane region" description="Helical" evidence="2">
    <location>
        <begin position="159"/>
        <end position="179"/>
    </location>
</feature>
<dbReference type="GeneID" id="79784586"/>
<dbReference type="InterPro" id="IPR003675">
    <property type="entry name" value="Rce1/LyrA-like_dom"/>
</dbReference>
<feature type="transmembrane region" description="Helical" evidence="2">
    <location>
        <begin position="135"/>
        <end position="153"/>
    </location>
</feature>
<feature type="transmembrane region" description="Helical" evidence="2">
    <location>
        <begin position="186"/>
        <end position="206"/>
    </location>
</feature>
<dbReference type="EMBL" id="ASWA01000003">
    <property type="protein sequence ID" value="EOT66671.1"/>
    <property type="molecule type" value="Genomic_DNA"/>
</dbReference>
<evidence type="ECO:0000313" key="7">
    <source>
        <dbReference type="Proteomes" id="UP000014148"/>
    </source>
</evidence>
<comment type="caution">
    <text evidence="4">The sequence shown here is derived from an EMBL/GenBank/DDBJ whole genome shotgun (WGS) entry which is preliminary data.</text>
</comment>
<evidence type="ECO:0000313" key="6">
    <source>
        <dbReference type="Proteomes" id="UP000013783"/>
    </source>
</evidence>
<evidence type="ECO:0000313" key="4">
    <source>
        <dbReference type="EMBL" id="EOH75209.1"/>
    </source>
</evidence>
<sequence>MFKTALKLIGLAISLTLIISLFSAASVILGVSENGTILFQIAAFLLFALFLIFYMKKKDPTLKQFGFTNGNATKKLIAFIALIVLIQPLFCGINFSLSVSTLLLIVLQMILVGFVEETLFRSIFFYYLKGRDPKVYICFSSIVFGILHIASGLNPEAAPALVVLQIINALLLGGVFSLLYYSTKSIYTVITFHALFNIFASLSAPGSLAQNLWAVSLLSISYLAFLIIYPKFRVPAATSL</sequence>
<evidence type="ECO:0000256" key="1">
    <source>
        <dbReference type="ARBA" id="ARBA00009067"/>
    </source>
</evidence>
<comment type="similarity">
    <text evidence="1">Belongs to the UPF0177 family.</text>
</comment>
<dbReference type="EMBL" id="AJAK01000020">
    <property type="protein sequence ID" value="EOH75209.1"/>
    <property type="molecule type" value="Genomic_DNA"/>
</dbReference>
<dbReference type="InterPro" id="IPR052710">
    <property type="entry name" value="CAAX_protease"/>
</dbReference>
<dbReference type="PATRIC" id="fig|1158601.3.peg.2980"/>
<name>R2RGS5_9ENTE</name>
<keyword evidence="2" id="KW-0472">Membrane</keyword>
<dbReference type="Pfam" id="PF02517">
    <property type="entry name" value="Rce1-like"/>
    <property type="match status" value="1"/>
</dbReference>
<accession>R2RGS5</accession>
<evidence type="ECO:0000259" key="3">
    <source>
        <dbReference type="Pfam" id="PF02517"/>
    </source>
</evidence>
<dbReference type="GO" id="GO:0080120">
    <property type="term" value="P:CAAX-box protein maturation"/>
    <property type="evidence" value="ECO:0007669"/>
    <property type="project" value="UniProtKB-ARBA"/>
</dbReference>
<dbReference type="PANTHER" id="PTHR36435">
    <property type="entry name" value="SLR1288 PROTEIN"/>
    <property type="match status" value="1"/>
</dbReference>
<proteinExistence type="inferred from homology"/>
<feature type="transmembrane region" description="Helical" evidence="2">
    <location>
        <begin position="34"/>
        <end position="55"/>
    </location>
</feature>
<dbReference type="STRING" id="71451.RV07_GL001624"/>
<dbReference type="PANTHER" id="PTHR36435:SF1">
    <property type="entry name" value="CAAX AMINO TERMINAL PROTEASE FAMILY PROTEIN"/>
    <property type="match status" value="1"/>
</dbReference>
<keyword evidence="7" id="KW-1185">Reference proteome</keyword>
<feature type="transmembrane region" description="Helical" evidence="2">
    <location>
        <begin position="76"/>
        <end position="97"/>
    </location>
</feature>
<dbReference type="OrthoDB" id="2311705at2"/>
<reference evidence="4 6" key="1">
    <citation type="submission" date="2013-02" db="EMBL/GenBank/DDBJ databases">
        <title>The Genome Sequence of Enterococcus malodoratus ATCC_43197.</title>
        <authorList>
            <consortium name="The Broad Institute Genome Sequencing Platform"/>
            <consortium name="The Broad Institute Genome Sequencing Center for Infectious Disease"/>
            <person name="Earl A.M."/>
            <person name="Gilmore M.S."/>
            <person name="Lebreton F."/>
            <person name="Walker B."/>
            <person name="Young S.K."/>
            <person name="Zeng Q."/>
            <person name="Gargeya S."/>
            <person name="Fitzgerald M."/>
            <person name="Haas B."/>
            <person name="Abouelleil A."/>
            <person name="Alvarado L."/>
            <person name="Arachchi H.M."/>
            <person name="Berlin A.M."/>
            <person name="Chapman S.B."/>
            <person name="Dewar J."/>
            <person name="Goldberg J."/>
            <person name="Griggs A."/>
            <person name="Gujja S."/>
            <person name="Hansen M."/>
            <person name="Howarth C."/>
            <person name="Imamovic A."/>
            <person name="Larimer J."/>
            <person name="McCowan C."/>
            <person name="Murphy C."/>
            <person name="Neiman D."/>
            <person name="Pearson M."/>
            <person name="Priest M."/>
            <person name="Roberts A."/>
            <person name="Saif S."/>
            <person name="Shea T."/>
            <person name="Sisk P."/>
            <person name="Sykes S."/>
            <person name="Wortman J."/>
            <person name="Nusbaum C."/>
            <person name="Birren B."/>
        </authorList>
    </citation>
    <scope>NUCLEOTIDE SEQUENCE [LARGE SCALE GENOMIC DNA]</scope>
    <source>
        <strain evidence="4 6">ATCC 43197</strain>
    </source>
</reference>
<organism evidence="4 6">
    <name type="scientific">Enterococcus malodoratus ATCC 43197</name>
    <dbReference type="NCBI Taxonomy" id="1158601"/>
    <lineage>
        <taxon>Bacteria</taxon>
        <taxon>Bacillati</taxon>
        <taxon>Bacillota</taxon>
        <taxon>Bacilli</taxon>
        <taxon>Lactobacillales</taxon>
        <taxon>Enterococcaceae</taxon>
        <taxon>Enterococcus</taxon>
    </lineage>
</organism>
<dbReference type="eggNOG" id="COG1266">
    <property type="taxonomic scope" value="Bacteria"/>
</dbReference>